<dbReference type="Proteomes" id="UP000501891">
    <property type="component" value="Chromosome"/>
</dbReference>
<dbReference type="KEGG" id="acru:HHL28_12950"/>
<evidence type="ECO:0000256" key="3">
    <source>
        <dbReference type="ARBA" id="ARBA00011881"/>
    </source>
</evidence>
<dbReference type="Pfam" id="PF01212">
    <property type="entry name" value="Beta_elim_lyase"/>
    <property type="match status" value="1"/>
</dbReference>
<evidence type="ECO:0000259" key="5">
    <source>
        <dbReference type="Pfam" id="PF01212"/>
    </source>
</evidence>
<reference evidence="6" key="1">
    <citation type="submission" date="2020-04" db="EMBL/GenBank/DDBJ databases">
        <title>A desert anoxygenic phototrophic bacterium fixes CO2 using RubisCO under aerobic conditions.</title>
        <authorList>
            <person name="Tang K."/>
        </authorList>
    </citation>
    <scope>NUCLEOTIDE SEQUENCE [LARGE SCALE GENOMIC DNA]</scope>
    <source>
        <strain evidence="6">MIMtkB3</strain>
    </source>
</reference>
<gene>
    <name evidence="6" type="ORF">HHL28_12950</name>
</gene>
<dbReference type="PANTHER" id="PTHR48097">
    <property type="entry name" value="L-THREONINE ALDOLASE-RELATED"/>
    <property type="match status" value="1"/>
</dbReference>
<dbReference type="GO" id="GO:0006567">
    <property type="term" value="P:L-threonine catabolic process"/>
    <property type="evidence" value="ECO:0007669"/>
    <property type="project" value="TreeGrafter"/>
</dbReference>
<comment type="subunit">
    <text evidence="3">Homotetramer.</text>
</comment>
<dbReference type="InterPro" id="IPR001597">
    <property type="entry name" value="ArAA_b-elim_lyase/Thr_aldolase"/>
</dbReference>
<name>A0A858R9N7_9PROT</name>
<dbReference type="GO" id="GO:0005829">
    <property type="term" value="C:cytosol"/>
    <property type="evidence" value="ECO:0007669"/>
    <property type="project" value="TreeGrafter"/>
</dbReference>
<sequence>MGGADGRLPHLGARLDEYGEGPAVRALEERCAGLLGKPAALFFHKGVVAQQAALLAHGERTGRTTVALHPKSHIALDEEDAIERLTPLRLRRTGPDHRPFNAAELAAVREPLAAVSVELPLRRAAFQGNGWEELGAISGWCRERAVPLHLDGARLWEVQPWLGRPLADIAGLADTVYVSFYKGLGGLGGCVLAGPVDLIEATRAWRTRFGGNLYTAFPLVVTALDGIERHLPRMGAYHEHAKALAVALAGVDGLRVNPGVPHGNSFQLLWDAPADRLETVLRRLAGDEGIWLAGRVGATPVPGWSSTEVSVGDATLAWDLRDVADLCARVLQAARTA</sequence>
<evidence type="ECO:0000313" key="6">
    <source>
        <dbReference type="EMBL" id="QJE73882.1"/>
    </source>
</evidence>
<keyword evidence="7" id="KW-1185">Reference proteome</keyword>
<dbReference type="SUPFAM" id="SSF53383">
    <property type="entry name" value="PLP-dependent transferases"/>
    <property type="match status" value="1"/>
</dbReference>
<dbReference type="GO" id="GO:0008732">
    <property type="term" value="F:L-allo-threonine aldolase activity"/>
    <property type="evidence" value="ECO:0007669"/>
    <property type="project" value="TreeGrafter"/>
</dbReference>
<evidence type="ECO:0000313" key="7">
    <source>
        <dbReference type="Proteomes" id="UP000501891"/>
    </source>
</evidence>
<dbReference type="AlphaFoldDB" id="A0A858R9N7"/>
<dbReference type="InterPro" id="IPR015421">
    <property type="entry name" value="PyrdxlP-dep_Trfase_major"/>
</dbReference>
<evidence type="ECO:0000256" key="1">
    <source>
        <dbReference type="ARBA" id="ARBA00001933"/>
    </source>
</evidence>
<comment type="similarity">
    <text evidence="2">Belongs to the threonine aldolase family.</text>
</comment>
<dbReference type="Gene3D" id="3.90.1150.10">
    <property type="entry name" value="Aspartate Aminotransferase, domain 1"/>
    <property type="match status" value="1"/>
</dbReference>
<dbReference type="PANTHER" id="PTHR48097:SF9">
    <property type="entry name" value="L-THREONINE ALDOLASE"/>
    <property type="match status" value="1"/>
</dbReference>
<feature type="domain" description="Aromatic amino acid beta-eliminating lyase/threonine aldolase" evidence="5">
    <location>
        <begin position="16"/>
        <end position="258"/>
    </location>
</feature>
<dbReference type="GO" id="GO:0006545">
    <property type="term" value="P:glycine biosynthetic process"/>
    <property type="evidence" value="ECO:0007669"/>
    <property type="project" value="TreeGrafter"/>
</dbReference>
<evidence type="ECO:0000256" key="2">
    <source>
        <dbReference type="ARBA" id="ARBA00006966"/>
    </source>
</evidence>
<dbReference type="InterPro" id="IPR015422">
    <property type="entry name" value="PyrdxlP-dep_Trfase_small"/>
</dbReference>
<proteinExistence type="inferred from homology"/>
<comment type="cofactor">
    <cofactor evidence="1">
        <name>pyridoxal 5'-phosphate</name>
        <dbReference type="ChEBI" id="CHEBI:597326"/>
    </cofactor>
</comment>
<dbReference type="InterPro" id="IPR015424">
    <property type="entry name" value="PyrdxlP-dep_Trfase"/>
</dbReference>
<accession>A0A858R9N7</accession>
<organism evidence="6 7">
    <name type="scientific">Aerophototrophica crusticola</name>
    <dbReference type="NCBI Taxonomy" id="1709002"/>
    <lineage>
        <taxon>Bacteria</taxon>
        <taxon>Pseudomonadati</taxon>
        <taxon>Pseudomonadota</taxon>
        <taxon>Alphaproteobacteria</taxon>
        <taxon>Rhodospirillales</taxon>
        <taxon>Rhodospirillaceae</taxon>
        <taxon>Aerophototrophica</taxon>
    </lineage>
</organism>
<dbReference type="Gene3D" id="3.40.640.10">
    <property type="entry name" value="Type I PLP-dependent aspartate aminotransferase-like (Major domain)"/>
    <property type="match status" value="1"/>
</dbReference>
<dbReference type="EMBL" id="CP051775">
    <property type="protein sequence ID" value="QJE73882.1"/>
    <property type="molecule type" value="Genomic_DNA"/>
</dbReference>
<keyword evidence="4" id="KW-0663">Pyridoxal phosphate</keyword>
<protein>
    <submittedName>
        <fullName evidence="6">Threonine aldolase</fullName>
    </submittedName>
</protein>
<evidence type="ECO:0000256" key="4">
    <source>
        <dbReference type="ARBA" id="ARBA00022898"/>
    </source>
</evidence>